<dbReference type="AlphaFoldDB" id="A0A3Q3QQM7"/>
<reference evidence="1" key="2">
    <citation type="submission" date="2025-09" db="UniProtKB">
        <authorList>
            <consortium name="Ensembl"/>
        </authorList>
    </citation>
    <scope>IDENTIFICATION</scope>
</reference>
<sequence>MGDCKYKVCSEVLSGSKHQYFGVVNYFASSCHVAVYCGLTYCLCVYVCVCSGCFALCCLPVFTCKVTSAVGACPCLPLLDCVGCASPASLAMRASARERYGIQGSVWSDCLYGCCCYSLSWLQTSRELKRRAASHASSSPSSARYTTLTSLQGAHLVWSAATTCLFMERVCYFE</sequence>
<protein>
    <submittedName>
        <fullName evidence="1">Uncharacterized protein</fullName>
    </submittedName>
</protein>
<name>A0A3Q3QQM7_MONAL</name>
<organism evidence="1 2">
    <name type="scientific">Monopterus albus</name>
    <name type="common">Swamp eel</name>
    <dbReference type="NCBI Taxonomy" id="43700"/>
    <lineage>
        <taxon>Eukaryota</taxon>
        <taxon>Metazoa</taxon>
        <taxon>Chordata</taxon>
        <taxon>Craniata</taxon>
        <taxon>Vertebrata</taxon>
        <taxon>Euteleostomi</taxon>
        <taxon>Actinopterygii</taxon>
        <taxon>Neopterygii</taxon>
        <taxon>Teleostei</taxon>
        <taxon>Neoteleostei</taxon>
        <taxon>Acanthomorphata</taxon>
        <taxon>Anabantaria</taxon>
        <taxon>Synbranchiformes</taxon>
        <taxon>Synbranchidae</taxon>
        <taxon>Monopterus</taxon>
    </lineage>
</organism>
<dbReference type="PROSITE" id="PS51257">
    <property type="entry name" value="PROKAR_LIPOPROTEIN"/>
    <property type="match status" value="1"/>
</dbReference>
<dbReference type="Ensembl" id="ENSMALT00000018150.1">
    <property type="protein sequence ID" value="ENSMALP00000017801.1"/>
    <property type="gene ID" value="ENSMALG00000012428.1"/>
</dbReference>
<accession>A0A3Q3QQM7</accession>
<dbReference type="STRING" id="43700.ENSMALP00000017801"/>
<dbReference type="Proteomes" id="UP000261600">
    <property type="component" value="Unplaced"/>
</dbReference>
<keyword evidence="2" id="KW-1185">Reference proteome</keyword>
<proteinExistence type="predicted"/>
<reference evidence="1" key="1">
    <citation type="submission" date="2025-08" db="UniProtKB">
        <authorList>
            <consortium name="Ensembl"/>
        </authorList>
    </citation>
    <scope>IDENTIFICATION</scope>
</reference>
<evidence type="ECO:0000313" key="1">
    <source>
        <dbReference type="Ensembl" id="ENSMALP00000017801.1"/>
    </source>
</evidence>
<evidence type="ECO:0000313" key="2">
    <source>
        <dbReference type="Proteomes" id="UP000261600"/>
    </source>
</evidence>